<keyword evidence="3" id="KW-1185">Reference proteome</keyword>
<dbReference type="GO" id="GO:0008289">
    <property type="term" value="F:lipid binding"/>
    <property type="evidence" value="ECO:0007669"/>
    <property type="project" value="InterPro"/>
</dbReference>
<dbReference type="PANTHER" id="PTHR14096:SF28">
    <property type="entry name" value="APOLIPOPROTEIN L, 1-RELATED"/>
    <property type="match status" value="1"/>
</dbReference>
<protein>
    <submittedName>
        <fullName evidence="2">Uncharacterized protein</fullName>
    </submittedName>
</protein>
<organism evidence="2 3">
    <name type="scientific">Callorhinchus milii</name>
    <name type="common">Ghost shark</name>
    <dbReference type="NCBI Taxonomy" id="7868"/>
    <lineage>
        <taxon>Eukaryota</taxon>
        <taxon>Metazoa</taxon>
        <taxon>Chordata</taxon>
        <taxon>Craniata</taxon>
        <taxon>Vertebrata</taxon>
        <taxon>Chondrichthyes</taxon>
        <taxon>Holocephali</taxon>
        <taxon>Chimaeriformes</taxon>
        <taxon>Callorhinchidae</taxon>
        <taxon>Callorhinchus</taxon>
    </lineage>
</organism>
<dbReference type="GeneTree" id="ENSGT00970000197854"/>
<dbReference type="InParanoid" id="A0A4W3J317"/>
<dbReference type="Pfam" id="PF05461">
    <property type="entry name" value="ApoL"/>
    <property type="match status" value="1"/>
</dbReference>
<dbReference type="PANTHER" id="PTHR14096">
    <property type="entry name" value="APOLIPOPROTEIN L"/>
    <property type="match status" value="1"/>
</dbReference>
<reference evidence="3" key="2">
    <citation type="journal article" date="2007" name="PLoS Biol.">
        <title>Survey sequencing and comparative analysis of the elephant shark (Callorhinchus milii) genome.</title>
        <authorList>
            <person name="Venkatesh B."/>
            <person name="Kirkness E.F."/>
            <person name="Loh Y.H."/>
            <person name="Halpern A.L."/>
            <person name="Lee A.P."/>
            <person name="Johnson J."/>
            <person name="Dandona N."/>
            <person name="Viswanathan L.D."/>
            <person name="Tay A."/>
            <person name="Venter J.C."/>
            <person name="Strausberg R.L."/>
            <person name="Brenner S."/>
        </authorList>
    </citation>
    <scope>NUCLEOTIDE SEQUENCE [LARGE SCALE GENOMIC DNA]</scope>
</reference>
<dbReference type="GO" id="GO:0005576">
    <property type="term" value="C:extracellular region"/>
    <property type="evidence" value="ECO:0007669"/>
    <property type="project" value="InterPro"/>
</dbReference>
<evidence type="ECO:0000313" key="3">
    <source>
        <dbReference type="Proteomes" id="UP000314986"/>
    </source>
</evidence>
<sequence length="136" mass="14127">MFKIILDFSFLQVFPDQNKCIRDCIQDLGDIANDIEKCQESSNIAKVTGSSVRMVGGLLAVGGAIAAPFTLGASLALTAVGTGLGIAGNATNFTAGGGRESRGELKARLKSTLTVFVKVTSHTFFPSASIIVFPAS</sequence>
<reference evidence="3" key="3">
    <citation type="journal article" date="2014" name="Nature">
        <title>Elephant shark genome provides unique insights into gnathostome evolution.</title>
        <authorList>
            <consortium name="International Elephant Shark Genome Sequencing Consortium"/>
            <person name="Venkatesh B."/>
            <person name="Lee A.P."/>
            <person name="Ravi V."/>
            <person name="Maurya A.K."/>
            <person name="Lian M.M."/>
            <person name="Swann J.B."/>
            <person name="Ohta Y."/>
            <person name="Flajnik M.F."/>
            <person name="Sutoh Y."/>
            <person name="Kasahara M."/>
            <person name="Hoon S."/>
            <person name="Gangu V."/>
            <person name="Roy S.W."/>
            <person name="Irimia M."/>
            <person name="Korzh V."/>
            <person name="Kondrychyn I."/>
            <person name="Lim Z.W."/>
            <person name="Tay B.H."/>
            <person name="Tohari S."/>
            <person name="Kong K.W."/>
            <person name="Ho S."/>
            <person name="Lorente-Galdos B."/>
            <person name="Quilez J."/>
            <person name="Marques-Bonet T."/>
            <person name="Raney B.J."/>
            <person name="Ingham P.W."/>
            <person name="Tay A."/>
            <person name="Hillier L.W."/>
            <person name="Minx P."/>
            <person name="Boehm T."/>
            <person name="Wilson R.K."/>
            <person name="Brenner S."/>
            <person name="Warren W.C."/>
        </authorList>
    </citation>
    <scope>NUCLEOTIDE SEQUENCE [LARGE SCALE GENOMIC DNA]</scope>
</reference>
<evidence type="ECO:0000313" key="2">
    <source>
        <dbReference type="Ensembl" id="ENSCMIP00000036407.1"/>
    </source>
</evidence>
<comment type="similarity">
    <text evidence="1">Belongs to the apolipoprotein L family.</text>
</comment>
<evidence type="ECO:0000256" key="1">
    <source>
        <dbReference type="ARBA" id="ARBA00010090"/>
    </source>
</evidence>
<dbReference type="AlphaFoldDB" id="A0A4W3J317"/>
<dbReference type="GO" id="GO:0042157">
    <property type="term" value="P:lipoprotein metabolic process"/>
    <property type="evidence" value="ECO:0007669"/>
    <property type="project" value="InterPro"/>
</dbReference>
<reference evidence="3" key="1">
    <citation type="journal article" date="2006" name="Science">
        <title>Ancient noncoding elements conserved in the human genome.</title>
        <authorList>
            <person name="Venkatesh B."/>
            <person name="Kirkness E.F."/>
            <person name="Loh Y.H."/>
            <person name="Halpern A.L."/>
            <person name="Lee A.P."/>
            <person name="Johnson J."/>
            <person name="Dandona N."/>
            <person name="Viswanathan L.D."/>
            <person name="Tay A."/>
            <person name="Venter J.C."/>
            <person name="Strausberg R.L."/>
            <person name="Brenner S."/>
        </authorList>
    </citation>
    <scope>NUCLEOTIDE SEQUENCE [LARGE SCALE GENOMIC DNA]</scope>
</reference>
<dbReference type="GO" id="GO:0006869">
    <property type="term" value="P:lipid transport"/>
    <property type="evidence" value="ECO:0007669"/>
    <property type="project" value="InterPro"/>
</dbReference>
<dbReference type="InterPro" id="IPR008405">
    <property type="entry name" value="ApoL"/>
</dbReference>
<proteinExistence type="inferred from homology"/>
<dbReference type="Proteomes" id="UP000314986">
    <property type="component" value="Unassembled WGS sequence"/>
</dbReference>
<accession>A0A4W3J317</accession>
<dbReference type="GO" id="GO:0016020">
    <property type="term" value="C:membrane"/>
    <property type="evidence" value="ECO:0007669"/>
    <property type="project" value="TreeGrafter"/>
</dbReference>
<dbReference type="Ensembl" id="ENSCMIT00000036947.1">
    <property type="protein sequence ID" value="ENSCMIP00000036407.1"/>
    <property type="gene ID" value="ENSCMIG00000015382.1"/>
</dbReference>
<name>A0A4W3J317_CALMI</name>
<reference evidence="2" key="4">
    <citation type="submission" date="2025-08" db="UniProtKB">
        <authorList>
            <consortium name="Ensembl"/>
        </authorList>
    </citation>
    <scope>IDENTIFICATION</scope>
</reference>
<reference evidence="2" key="5">
    <citation type="submission" date="2025-09" db="UniProtKB">
        <authorList>
            <consortium name="Ensembl"/>
        </authorList>
    </citation>
    <scope>IDENTIFICATION</scope>
</reference>